<gene>
    <name evidence="4" type="primary">LOC107469514</name>
</gene>
<evidence type="ECO:0000313" key="3">
    <source>
        <dbReference type="Proteomes" id="UP000515211"/>
    </source>
</evidence>
<dbReference type="AlphaFoldDB" id="A0A6P4BR34"/>
<dbReference type="Gene3D" id="3.30.420.10">
    <property type="entry name" value="Ribonuclease H-like superfamily/Ribonuclease H"/>
    <property type="match status" value="1"/>
</dbReference>
<evidence type="ECO:0000256" key="1">
    <source>
        <dbReference type="SAM" id="MobiDB-lite"/>
    </source>
</evidence>
<dbReference type="GO" id="GO:0003676">
    <property type="term" value="F:nucleic acid binding"/>
    <property type="evidence" value="ECO:0007669"/>
    <property type="project" value="InterPro"/>
</dbReference>
<feature type="compositionally biased region" description="Polar residues" evidence="1">
    <location>
        <begin position="212"/>
        <end position="230"/>
    </location>
</feature>
<dbReference type="SUPFAM" id="SSF53098">
    <property type="entry name" value="Ribonuclease H-like"/>
    <property type="match status" value="1"/>
</dbReference>
<keyword evidence="3" id="KW-1185">Reference proteome</keyword>
<evidence type="ECO:0000259" key="2">
    <source>
        <dbReference type="PROSITE" id="PS50994"/>
    </source>
</evidence>
<dbReference type="Proteomes" id="UP000515211">
    <property type="component" value="Chromosome 10"/>
</dbReference>
<dbReference type="GO" id="GO:0015074">
    <property type="term" value="P:DNA integration"/>
    <property type="evidence" value="ECO:0007669"/>
    <property type="project" value="InterPro"/>
</dbReference>
<dbReference type="RefSeq" id="XP_015944369.1">
    <property type="nucleotide sequence ID" value="XM_016088883.1"/>
</dbReference>
<reference evidence="3" key="1">
    <citation type="journal article" date="2016" name="Nat. Genet.">
        <title>The genome sequences of Arachis duranensis and Arachis ipaensis, the diploid ancestors of cultivated peanut.</title>
        <authorList>
            <person name="Bertioli D.J."/>
            <person name="Cannon S.B."/>
            <person name="Froenicke L."/>
            <person name="Huang G."/>
            <person name="Farmer A.D."/>
            <person name="Cannon E.K."/>
            <person name="Liu X."/>
            <person name="Gao D."/>
            <person name="Clevenger J."/>
            <person name="Dash S."/>
            <person name="Ren L."/>
            <person name="Moretzsohn M.C."/>
            <person name="Shirasawa K."/>
            <person name="Huang W."/>
            <person name="Vidigal B."/>
            <person name="Abernathy B."/>
            <person name="Chu Y."/>
            <person name="Niederhuth C.E."/>
            <person name="Umale P."/>
            <person name="Araujo A.C."/>
            <person name="Kozik A."/>
            <person name="Kim K.D."/>
            <person name="Burow M.D."/>
            <person name="Varshney R.K."/>
            <person name="Wang X."/>
            <person name="Zhang X."/>
            <person name="Barkley N."/>
            <person name="Guimaraes P.M."/>
            <person name="Isobe S."/>
            <person name="Guo B."/>
            <person name="Liao B."/>
            <person name="Stalker H.T."/>
            <person name="Schmitz R.J."/>
            <person name="Scheffler B.E."/>
            <person name="Leal-Bertioli S.C."/>
            <person name="Xun X."/>
            <person name="Jackson S.A."/>
            <person name="Michelmore R."/>
            <person name="Ozias-Akins P."/>
        </authorList>
    </citation>
    <scope>NUCLEOTIDE SEQUENCE [LARGE SCALE GENOMIC DNA]</scope>
    <source>
        <strain evidence="3">cv. V14167</strain>
    </source>
</reference>
<sequence>MELELFDVWGIDFMGPFPPSYSNNYIFVAVDYVSKWVEAIATSTNDNKMVINFLRKNIFSRFGVPRALISDGGTHFCNKQLETLLLKYGDKHKIATPYHPQTNGQAKISNRELKRILEKTVGNSRKDWSKKLDDALWAYRTAFKTPIGSTGAVTEGVPELLPKDKDSEGGEGGNEQGQQGKASEGEERASESPCETEPQRGVMKSSDKPPKGSNSGTLATESPVVNNGSDVSYDFPQDNHFAPPFGSHRLPSVASFRTCLMDTPK</sequence>
<reference evidence="4" key="2">
    <citation type="submission" date="2025-08" db="UniProtKB">
        <authorList>
            <consortium name="RefSeq"/>
        </authorList>
    </citation>
    <scope>IDENTIFICATION</scope>
    <source>
        <tissue evidence="4">Whole plant</tissue>
    </source>
</reference>
<dbReference type="InterPro" id="IPR036397">
    <property type="entry name" value="RNaseH_sf"/>
</dbReference>
<dbReference type="PANTHER" id="PTHR47266">
    <property type="entry name" value="ENDONUCLEASE-RELATED"/>
    <property type="match status" value="1"/>
</dbReference>
<dbReference type="PROSITE" id="PS50994">
    <property type="entry name" value="INTEGRASE"/>
    <property type="match status" value="1"/>
</dbReference>
<dbReference type="Pfam" id="PF00665">
    <property type="entry name" value="rve"/>
    <property type="match status" value="1"/>
</dbReference>
<feature type="domain" description="Integrase catalytic" evidence="2">
    <location>
        <begin position="1"/>
        <end position="166"/>
    </location>
</feature>
<dbReference type="GeneID" id="107469514"/>
<dbReference type="InterPro" id="IPR052160">
    <property type="entry name" value="Gypsy_RT_Integrase-like"/>
</dbReference>
<dbReference type="KEGG" id="adu:107469514"/>
<proteinExistence type="predicted"/>
<dbReference type="InterPro" id="IPR012337">
    <property type="entry name" value="RNaseH-like_sf"/>
</dbReference>
<dbReference type="InterPro" id="IPR001584">
    <property type="entry name" value="Integrase_cat-core"/>
</dbReference>
<organism evidence="3 4">
    <name type="scientific">Arachis duranensis</name>
    <name type="common">Wild peanut</name>
    <dbReference type="NCBI Taxonomy" id="130453"/>
    <lineage>
        <taxon>Eukaryota</taxon>
        <taxon>Viridiplantae</taxon>
        <taxon>Streptophyta</taxon>
        <taxon>Embryophyta</taxon>
        <taxon>Tracheophyta</taxon>
        <taxon>Spermatophyta</taxon>
        <taxon>Magnoliopsida</taxon>
        <taxon>eudicotyledons</taxon>
        <taxon>Gunneridae</taxon>
        <taxon>Pentapetalae</taxon>
        <taxon>rosids</taxon>
        <taxon>fabids</taxon>
        <taxon>Fabales</taxon>
        <taxon>Fabaceae</taxon>
        <taxon>Papilionoideae</taxon>
        <taxon>50 kb inversion clade</taxon>
        <taxon>dalbergioids sensu lato</taxon>
        <taxon>Dalbergieae</taxon>
        <taxon>Pterocarpus clade</taxon>
        <taxon>Arachis</taxon>
    </lineage>
</organism>
<protein>
    <submittedName>
        <fullName evidence="4">Uncharacterized protein LOC107469514</fullName>
    </submittedName>
</protein>
<name>A0A6P4BR34_ARADU</name>
<feature type="region of interest" description="Disordered" evidence="1">
    <location>
        <begin position="148"/>
        <end position="252"/>
    </location>
</feature>
<accession>A0A6P4BR34</accession>
<evidence type="ECO:0000313" key="4">
    <source>
        <dbReference type="RefSeq" id="XP_015944369.1"/>
    </source>
</evidence>